<dbReference type="GO" id="GO:0000930">
    <property type="term" value="C:gamma-tubulin complex"/>
    <property type="evidence" value="ECO:0007669"/>
    <property type="project" value="UniProtKB-ARBA"/>
</dbReference>
<evidence type="ECO:0000256" key="12">
    <source>
        <dbReference type="SAM" id="SignalP"/>
    </source>
</evidence>
<evidence type="ECO:0000256" key="1">
    <source>
        <dbReference type="ARBA" id="ARBA00004141"/>
    </source>
</evidence>
<dbReference type="GO" id="GO:0005874">
    <property type="term" value="C:microtubule"/>
    <property type="evidence" value="ECO:0007669"/>
    <property type="project" value="UniProtKB-KW"/>
</dbReference>
<evidence type="ECO:0000313" key="15">
    <source>
        <dbReference type="EMBL" id="KAG9988100.1"/>
    </source>
</evidence>
<feature type="transmembrane region" description="Helical" evidence="11">
    <location>
        <begin position="321"/>
        <end position="340"/>
    </location>
</feature>
<feature type="compositionally biased region" description="Low complexity" evidence="10">
    <location>
        <begin position="154"/>
        <end position="165"/>
    </location>
</feature>
<feature type="transmembrane region" description="Helical" evidence="11">
    <location>
        <begin position="436"/>
        <end position="456"/>
    </location>
</feature>
<comment type="similarity">
    <text evidence="3">Belongs to the TUBGCP family.</text>
</comment>
<feature type="transmembrane region" description="Helical" evidence="11">
    <location>
        <begin position="495"/>
        <end position="516"/>
    </location>
</feature>
<evidence type="ECO:0000256" key="10">
    <source>
        <dbReference type="SAM" id="MobiDB-lite"/>
    </source>
</evidence>
<feature type="compositionally biased region" description="Basic and acidic residues" evidence="10">
    <location>
        <begin position="140"/>
        <end position="150"/>
    </location>
</feature>
<protein>
    <submittedName>
        <fullName evidence="15">Zip-domain-containing protein</fullName>
    </submittedName>
</protein>
<feature type="non-terminal residue" evidence="15">
    <location>
        <position position="1"/>
    </location>
</feature>
<feature type="domain" description="Gamma tubulin complex component protein N-terminal" evidence="14">
    <location>
        <begin position="691"/>
        <end position="863"/>
    </location>
</feature>
<dbReference type="InterPro" id="IPR041470">
    <property type="entry name" value="GCP_N"/>
</dbReference>
<dbReference type="GO" id="GO:0005385">
    <property type="term" value="F:zinc ion transmembrane transporter activity"/>
    <property type="evidence" value="ECO:0007669"/>
    <property type="project" value="TreeGrafter"/>
</dbReference>
<keyword evidence="6" id="KW-0493">Microtubule</keyword>
<evidence type="ECO:0000256" key="11">
    <source>
        <dbReference type="SAM" id="Phobius"/>
    </source>
</evidence>
<reference evidence="15" key="1">
    <citation type="journal article" date="2021" name="J Fungi (Basel)">
        <title>Virulence traits and population genomics of the black yeast Aureobasidium melanogenum.</title>
        <authorList>
            <person name="Cernosa A."/>
            <person name="Sun X."/>
            <person name="Gostincar C."/>
            <person name="Fang C."/>
            <person name="Gunde-Cimerman N."/>
            <person name="Song Z."/>
        </authorList>
    </citation>
    <scope>NUCLEOTIDE SEQUENCE</scope>
    <source>
        <strain evidence="15">EXF-9298</strain>
    </source>
</reference>
<keyword evidence="5 11" id="KW-0812">Transmembrane</keyword>
<evidence type="ECO:0000313" key="16">
    <source>
        <dbReference type="Proteomes" id="UP000729357"/>
    </source>
</evidence>
<evidence type="ECO:0000256" key="4">
    <source>
        <dbReference type="ARBA" id="ARBA00022490"/>
    </source>
</evidence>
<dbReference type="Pfam" id="PF02535">
    <property type="entry name" value="Zip"/>
    <property type="match status" value="1"/>
</dbReference>
<dbReference type="Pfam" id="PF17681">
    <property type="entry name" value="GCP_N_terminal"/>
    <property type="match status" value="1"/>
</dbReference>
<organism evidence="15 16">
    <name type="scientific">Aureobasidium melanogenum</name>
    <name type="common">Aureobasidium pullulans var. melanogenum</name>
    <dbReference type="NCBI Taxonomy" id="46634"/>
    <lineage>
        <taxon>Eukaryota</taxon>
        <taxon>Fungi</taxon>
        <taxon>Dikarya</taxon>
        <taxon>Ascomycota</taxon>
        <taxon>Pezizomycotina</taxon>
        <taxon>Dothideomycetes</taxon>
        <taxon>Dothideomycetidae</taxon>
        <taxon>Dothideales</taxon>
        <taxon>Saccotheciaceae</taxon>
        <taxon>Aureobasidium</taxon>
    </lineage>
</organism>
<keyword evidence="4" id="KW-0963">Cytoplasm</keyword>
<evidence type="ECO:0000256" key="7">
    <source>
        <dbReference type="ARBA" id="ARBA00022989"/>
    </source>
</evidence>
<feature type="domain" description="Gamma tubulin complex component C-terminal" evidence="13">
    <location>
        <begin position="1072"/>
        <end position="1341"/>
    </location>
</feature>
<feature type="transmembrane region" description="Helical" evidence="11">
    <location>
        <begin position="287"/>
        <end position="309"/>
    </location>
</feature>
<keyword evidence="8 11" id="KW-0472">Membrane</keyword>
<dbReference type="GO" id="GO:0005816">
    <property type="term" value="C:spindle pole body"/>
    <property type="evidence" value="ECO:0007669"/>
    <property type="project" value="UniProtKB-ARBA"/>
</dbReference>
<keyword evidence="9" id="KW-0206">Cytoskeleton</keyword>
<feature type="chain" id="PRO_5040284834" evidence="12">
    <location>
        <begin position="18"/>
        <end position="1388"/>
    </location>
</feature>
<dbReference type="InterPro" id="IPR040457">
    <property type="entry name" value="GCP_C"/>
</dbReference>
<feature type="transmembrane region" description="Helical" evidence="11">
    <location>
        <begin position="360"/>
        <end position="379"/>
    </location>
</feature>
<evidence type="ECO:0000256" key="2">
    <source>
        <dbReference type="ARBA" id="ARBA00004245"/>
    </source>
</evidence>
<keyword evidence="16" id="KW-1185">Reference proteome</keyword>
<gene>
    <name evidence="15" type="ORF">KCU98_g2864</name>
</gene>
<dbReference type="InterPro" id="IPR003689">
    <property type="entry name" value="ZIP"/>
</dbReference>
<dbReference type="InterPro" id="IPR042241">
    <property type="entry name" value="GCP_C_sf"/>
</dbReference>
<dbReference type="GO" id="GO:0005886">
    <property type="term" value="C:plasma membrane"/>
    <property type="evidence" value="ECO:0007669"/>
    <property type="project" value="TreeGrafter"/>
</dbReference>
<dbReference type="GO" id="GO:0007020">
    <property type="term" value="P:microtubule nucleation"/>
    <property type="evidence" value="ECO:0007669"/>
    <property type="project" value="UniProtKB-ARBA"/>
</dbReference>
<keyword evidence="7 11" id="KW-1133">Transmembrane helix</keyword>
<feature type="signal peptide" evidence="12">
    <location>
        <begin position="1"/>
        <end position="17"/>
    </location>
</feature>
<evidence type="ECO:0000259" key="13">
    <source>
        <dbReference type="Pfam" id="PF04130"/>
    </source>
</evidence>
<dbReference type="PANTHER" id="PTHR11040:SF44">
    <property type="entry name" value="PROTEIN ZNTC-RELATED"/>
    <property type="match status" value="1"/>
</dbReference>
<dbReference type="Proteomes" id="UP000729357">
    <property type="component" value="Unassembled WGS sequence"/>
</dbReference>
<feature type="region of interest" description="Disordered" evidence="10">
    <location>
        <begin position="140"/>
        <end position="165"/>
    </location>
</feature>
<comment type="subcellular location">
    <subcellularLocation>
        <location evidence="2">Cytoplasm</location>
        <location evidence="2">Cytoskeleton</location>
    </subcellularLocation>
    <subcellularLocation>
        <location evidence="1">Membrane</location>
        <topology evidence="1">Multi-pass membrane protein</topology>
    </subcellularLocation>
</comment>
<name>A0A9P8G336_AURME</name>
<dbReference type="Gene3D" id="1.20.120.1900">
    <property type="entry name" value="Gamma-tubulin complex, C-terminal domain"/>
    <property type="match status" value="1"/>
</dbReference>
<dbReference type="GO" id="GO:0043015">
    <property type="term" value="F:gamma-tubulin binding"/>
    <property type="evidence" value="ECO:0007669"/>
    <property type="project" value="InterPro"/>
</dbReference>
<evidence type="ECO:0000256" key="3">
    <source>
        <dbReference type="ARBA" id="ARBA00010337"/>
    </source>
</evidence>
<dbReference type="PANTHER" id="PTHR11040">
    <property type="entry name" value="ZINC/IRON TRANSPORTER"/>
    <property type="match status" value="1"/>
</dbReference>
<evidence type="ECO:0000256" key="5">
    <source>
        <dbReference type="ARBA" id="ARBA00022692"/>
    </source>
</evidence>
<sequence length="1388" mass="151583">MRSSLFLLPIGTALVHAQSLRTLSLTACATQSGVVNCLRDGTTVPWTTLSSAATTVPSTTVAPSTTPAEAPPTPAAITDCHMHGETQFCFAGDAEYEVLATATATEELPSEYTGCHAHGADMFCLDPQGEEVEVIAEGAHNEASHEDHASDTNAPETTSAAATHAAETSKVTALSGCHMHETQQFCMGPSATEYLMKIPATATEELPTQYTGCHAHGSQLFCMSPAGGEVFAQAQTADGEEPAGEVSADGVSCHFHAGVEHCVDQNGNTVEGTCEAVNRDYNIPLRIGLVFAILATSSIGVFAPIFLSLARFKNGGIAMSVVKQFGTGVIISTALVHLFTHAELMFANHCLGGLKYEATTAAIVMAGIVLSFVPEYVGARIFLWRLSKHTTAVSPTPPEQSFDPKSAEANEAPVSHHLIHSGDAHAQSPALQKLKVTIMEAGIIFHSLLIGLTLVVAGDSGFITLFIVIIFHQMFEGLALGSRISDLQIRMVEKLLMATAFAIVTPIGMAIGIGVLNQFNGNDPSTIIAIGTLDALSAGILLDHGPFDVPDFWRASTFSLPDAPGETLFTDTRFELPLINHHFDTELQLPDLDDFQFGKLDDLHANHESDQAPAAIEQETATTSQPDELDDLWKLDLTTPAKYASLRTWEAFAHEDYTESPISYLSDAGPRAFDALQPDDSNVLQSVFTLKCLALLGLGRSSTLFQCKKEDKTFVPTLDNVRLSGLSSTAYESLVQQLTSVGCAFVDLRHFVQSSYANKHPLAARVALATTVQAVLEALDQTLSGRVLTVTSFLQLLACFETPAVLLKEMKELIRATSSASTDTAFLSACHDTIHRFTNACSQFQSLHAEILKQVSQPWLQAICQKTGLTHHQFDLPAQDDIFENSAHISAEDNAQITEVMTGITVLKDAAPDHPLLSPASWGVDSLELELSHTSVDFDRIVDKANKYQQDLLLAIGKYNRGDSKPHDADTQQQPYYLTSEQLPWSLDEGQQTYFEDVGIQFAEPPGSTADTSGTRLLTAEMLEADRNQGTSTLDLRHLAQTTLHHVQPYLRVQSCLLNGALLRLLFRQFSLRANLNLNHSFHLLGNGMFVQRLTAALFTSETNARGLRLDNRSKQWPPASSELRLGLMGVLSEAYGSNDILGNLSFAIRELSDAEIEKCLDANSIHALDFLRLRYEASTPLNVILDDDALAKYDDCFRVLLGMLRMLHFVTLLRSTARQKISSPALQAFAHESWSCVSGLASYLFDIGVAGPWKEFQRILDTIEADLAREDEEGTFGQRFTFGISHLRDKHNDMLDTIRSRLFLRSRHDKLRKSIEDIFGLVLSVHPAMNDEQFLWKQRDGLRESTMGLKNALDELLRKIGKKKVLGSQDRDDVFAVEVLRFRLGGD</sequence>
<proteinExistence type="inferred from homology"/>
<evidence type="ECO:0000256" key="9">
    <source>
        <dbReference type="ARBA" id="ARBA00023212"/>
    </source>
</evidence>
<accession>A0A9P8G336</accession>
<feature type="transmembrane region" description="Helical" evidence="11">
    <location>
        <begin position="462"/>
        <end position="483"/>
    </location>
</feature>
<evidence type="ECO:0000259" key="14">
    <source>
        <dbReference type="Pfam" id="PF17681"/>
    </source>
</evidence>
<comment type="caution">
    <text evidence="15">The sequence shown here is derived from an EMBL/GenBank/DDBJ whole genome shotgun (WGS) entry which is preliminary data.</text>
</comment>
<evidence type="ECO:0000256" key="8">
    <source>
        <dbReference type="ARBA" id="ARBA00023136"/>
    </source>
</evidence>
<dbReference type="Pfam" id="PF04130">
    <property type="entry name" value="GCP_C_terminal"/>
    <property type="match status" value="1"/>
</dbReference>
<evidence type="ECO:0000256" key="6">
    <source>
        <dbReference type="ARBA" id="ARBA00022701"/>
    </source>
</evidence>
<dbReference type="EMBL" id="JAHFXS010000174">
    <property type="protein sequence ID" value="KAG9988100.1"/>
    <property type="molecule type" value="Genomic_DNA"/>
</dbReference>
<keyword evidence="12" id="KW-0732">Signal</keyword>
<reference evidence="15" key="2">
    <citation type="submission" date="2021-08" db="EMBL/GenBank/DDBJ databases">
        <authorList>
            <person name="Gostincar C."/>
            <person name="Sun X."/>
            <person name="Song Z."/>
            <person name="Gunde-Cimerman N."/>
        </authorList>
    </citation>
    <scope>NUCLEOTIDE SEQUENCE</scope>
    <source>
        <strain evidence="15">EXF-9298</strain>
    </source>
</reference>